<dbReference type="InterPro" id="IPR011055">
    <property type="entry name" value="Dup_hybrid_motif"/>
</dbReference>
<dbReference type="PANTHER" id="PTHR21666">
    <property type="entry name" value="PEPTIDASE-RELATED"/>
    <property type="match status" value="1"/>
</dbReference>
<dbReference type="AlphaFoldDB" id="A0A1F5JE59"/>
<reference evidence="4 5" key="1">
    <citation type="journal article" date="2016" name="Nat. Commun.">
        <title>Thousands of microbial genomes shed light on interconnected biogeochemical processes in an aquifer system.</title>
        <authorList>
            <person name="Anantharaman K."/>
            <person name="Brown C.T."/>
            <person name="Hug L.A."/>
            <person name="Sharon I."/>
            <person name="Castelle C.J."/>
            <person name="Probst A.J."/>
            <person name="Thomas B.C."/>
            <person name="Singh A."/>
            <person name="Wilkins M.J."/>
            <person name="Karaoz U."/>
            <person name="Brodie E.L."/>
            <person name="Williams K.H."/>
            <person name="Hubbard S.S."/>
            <person name="Banfield J.F."/>
        </authorList>
    </citation>
    <scope>NUCLEOTIDE SEQUENCE [LARGE SCALE GENOMIC DNA]</scope>
</reference>
<dbReference type="Pfam" id="PF01551">
    <property type="entry name" value="Peptidase_M23"/>
    <property type="match status" value="1"/>
</dbReference>
<dbReference type="InterPro" id="IPR016047">
    <property type="entry name" value="M23ase_b-sheet_dom"/>
</dbReference>
<evidence type="ECO:0000313" key="5">
    <source>
        <dbReference type="Proteomes" id="UP000177042"/>
    </source>
</evidence>
<keyword evidence="2" id="KW-1133">Transmembrane helix</keyword>
<evidence type="ECO:0000256" key="2">
    <source>
        <dbReference type="SAM" id="Phobius"/>
    </source>
</evidence>
<dbReference type="PANTHER" id="PTHR21666:SF289">
    <property type="entry name" value="L-ALA--D-GLU ENDOPEPTIDASE"/>
    <property type="match status" value="1"/>
</dbReference>
<dbReference type="Proteomes" id="UP000177042">
    <property type="component" value="Unassembled WGS sequence"/>
</dbReference>
<dbReference type="GO" id="GO:0004222">
    <property type="term" value="F:metalloendopeptidase activity"/>
    <property type="evidence" value="ECO:0007669"/>
    <property type="project" value="TreeGrafter"/>
</dbReference>
<keyword evidence="2" id="KW-0812">Transmembrane</keyword>
<dbReference type="SUPFAM" id="SSF51261">
    <property type="entry name" value="Duplicated hybrid motif"/>
    <property type="match status" value="1"/>
</dbReference>
<name>A0A1F5JE59_9BACT</name>
<evidence type="ECO:0000259" key="3">
    <source>
        <dbReference type="Pfam" id="PF01551"/>
    </source>
</evidence>
<feature type="domain" description="M23ase beta-sheet core" evidence="3">
    <location>
        <begin position="111"/>
        <end position="206"/>
    </location>
</feature>
<evidence type="ECO:0000256" key="1">
    <source>
        <dbReference type="ARBA" id="ARBA00022729"/>
    </source>
</evidence>
<protein>
    <recommendedName>
        <fullName evidence="3">M23ase beta-sheet core domain-containing protein</fullName>
    </recommendedName>
</protein>
<keyword evidence="2" id="KW-0472">Membrane</keyword>
<keyword evidence="1" id="KW-0732">Signal</keyword>
<sequence>MSFEAKFSIIYSLKKAFKNLLPKTVDERIVLNRKLSKIKPGLPKRVSLLAIFIYSLFTFLGYFPTFSIPPVKQHQTFAQIQQQKGEVIPSSFTKPLILPHPGYLTTRFSSYHPGIDIAAGLGMPIHPIIDGVVESKSLDIFGLGNYVVVAHEKGFKSKYSHMGRVFVKAGDTVTSDNILGEVGITGRTSGPHTHLEITLNGEFVDPLKLLPEISNMPPTTVAKK</sequence>
<dbReference type="EMBL" id="MFCX01000002">
    <property type="protein sequence ID" value="OGE26862.1"/>
    <property type="molecule type" value="Genomic_DNA"/>
</dbReference>
<accession>A0A1F5JE59</accession>
<comment type="caution">
    <text evidence="4">The sequence shown here is derived from an EMBL/GenBank/DDBJ whole genome shotgun (WGS) entry which is preliminary data.</text>
</comment>
<feature type="transmembrane region" description="Helical" evidence="2">
    <location>
        <begin position="46"/>
        <end position="63"/>
    </location>
</feature>
<proteinExistence type="predicted"/>
<gene>
    <name evidence="4" type="ORF">A3C26_03085</name>
</gene>
<evidence type="ECO:0000313" key="4">
    <source>
        <dbReference type="EMBL" id="OGE26862.1"/>
    </source>
</evidence>
<dbReference type="CDD" id="cd12797">
    <property type="entry name" value="M23_peptidase"/>
    <property type="match status" value="1"/>
</dbReference>
<dbReference type="Gene3D" id="2.70.70.10">
    <property type="entry name" value="Glucose Permease (Domain IIA)"/>
    <property type="match status" value="1"/>
</dbReference>
<organism evidence="4 5">
    <name type="scientific">Candidatus Daviesbacteria bacterium RIFCSPHIGHO2_02_FULL_39_12</name>
    <dbReference type="NCBI Taxonomy" id="1797770"/>
    <lineage>
        <taxon>Bacteria</taxon>
        <taxon>Candidatus Daviesiibacteriota</taxon>
    </lineage>
</organism>
<dbReference type="InterPro" id="IPR050570">
    <property type="entry name" value="Cell_wall_metabolism_enzyme"/>
</dbReference>